<sequence length="680" mass="75181">MGRMAWRAYPILQLLFTVLGTLAQSNTEEKRQQLVFVANEKVEVKCIATGQPAPSYKWLLNEHSIQSKSINFSESTGVLTFPSITAEDEGLFVCHAQSTFSNGVKVTSASGIQEIRVGRLDAFPTRTNESFISTEGNYVMIHCDENLPKYYGPITFKWYTVHNQNNIEVFPDERKFIDQGGNLHFSYVLKSDERAVTSPYKCAMSSVKAHTIQMGSNIALFVTGTGPIANSAPKLQFKTPDSFLTVEVGKNAQLECVFSGYYASNIPSETVPKITWFDQNGRAITQGGRYDIVSNGRTLTIMNVTEDDEKTYRCRGSNALGAADASLALNITSPPIWVQPVKSTTVVEGNDAMFTCTTRSAKGEQKPSPPLWALNAKQMGSVYDPNKYQFNADKTTLTVKSVNKDTDIACFQCTVANSVGMVKDDGCINVIKPIEIKVRPAAQQSVMKGDKVDLTVVATTDPLYAPDMTYSWIFNNVNYTGDKAPPYVTYDIVNKLAYINTSELTDEEFKSIGGLYRRAISHPVQTVYVDVTVETKLAAAVGEVATASFSYWIIGLIIGIIILITVILFIVCVICRRKMQEATYPVDKKETAAGLDPEKELKSSGFHDLSRVDFDEYPTKRPQHDLDFNAIPVGEGDDENFAEYGGEPSKFNEDGSFIGTYSKDMEKVPLRQSNSTESLV</sequence>
<protein>
    <recommendedName>
        <fullName evidence="10">Ig-like domain-containing protein</fullName>
    </recommendedName>
</protein>
<dbReference type="Pfam" id="PF13882">
    <property type="entry name" value="Bravo_FIGEY"/>
    <property type="match status" value="1"/>
</dbReference>
<dbReference type="InterPro" id="IPR013098">
    <property type="entry name" value="Ig_I-set"/>
</dbReference>
<dbReference type="PROSITE" id="PS50835">
    <property type="entry name" value="IG_LIKE"/>
    <property type="match status" value="3"/>
</dbReference>
<dbReference type="InterPro" id="IPR003599">
    <property type="entry name" value="Ig_sub"/>
</dbReference>
<dbReference type="Pfam" id="PF07679">
    <property type="entry name" value="I-set"/>
    <property type="match status" value="1"/>
</dbReference>
<dbReference type="OrthoDB" id="6140148at2759"/>
<organism evidence="11 12">
    <name type="scientific">Pomacea canaliculata</name>
    <name type="common">Golden apple snail</name>
    <dbReference type="NCBI Taxonomy" id="400727"/>
    <lineage>
        <taxon>Eukaryota</taxon>
        <taxon>Metazoa</taxon>
        <taxon>Spiralia</taxon>
        <taxon>Lophotrochozoa</taxon>
        <taxon>Mollusca</taxon>
        <taxon>Gastropoda</taxon>
        <taxon>Caenogastropoda</taxon>
        <taxon>Architaenioglossa</taxon>
        <taxon>Ampullarioidea</taxon>
        <taxon>Ampullariidae</taxon>
        <taxon>Pomacea</taxon>
    </lineage>
</organism>
<feature type="domain" description="Ig-like" evidence="10">
    <location>
        <begin position="10"/>
        <end position="107"/>
    </location>
</feature>
<feature type="signal peptide" evidence="9">
    <location>
        <begin position="1"/>
        <end position="23"/>
    </location>
</feature>
<dbReference type="GO" id="GO:0008046">
    <property type="term" value="F:axon guidance receptor activity"/>
    <property type="evidence" value="ECO:0007669"/>
    <property type="project" value="TreeGrafter"/>
</dbReference>
<dbReference type="CDD" id="cd00096">
    <property type="entry name" value="Ig"/>
    <property type="match status" value="1"/>
</dbReference>
<feature type="chain" id="PRO_5015552049" description="Ig-like domain-containing protein" evidence="9">
    <location>
        <begin position="24"/>
        <end position="680"/>
    </location>
</feature>
<dbReference type="InterPro" id="IPR036179">
    <property type="entry name" value="Ig-like_dom_sf"/>
</dbReference>
<evidence type="ECO:0000256" key="7">
    <source>
        <dbReference type="ARBA" id="ARBA00023157"/>
    </source>
</evidence>
<keyword evidence="2 8" id="KW-0812">Transmembrane</keyword>
<keyword evidence="4" id="KW-0130">Cell adhesion</keyword>
<feature type="transmembrane region" description="Helical" evidence="8">
    <location>
        <begin position="549"/>
        <end position="575"/>
    </location>
</feature>
<dbReference type="EMBL" id="PZQS01000004">
    <property type="protein sequence ID" value="PVD32184.1"/>
    <property type="molecule type" value="Genomic_DNA"/>
</dbReference>
<dbReference type="SMART" id="SM00408">
    <property type="entry name" value="IGc2"/>
    <property type="match status" value="2"/>
</dbReference>
<evidence type="ECO:0000256" key="3">
    <source>
        <dbReference type="ARBA" id="ARBA00022729"/>
    </source>
</evidence>
<evidence type="ECO:0000256" key="2">
    <source>
        <dbReference type="ARBA" id="ARBA00022692"/>
    </source>
</evidence>
<feature type="domain" description="Ig-like" evidence="10">
    <location>
        <begin position="334"/>
        <end position="429"/>
    </location>
</feature>
<evidence type="ECO:0000256" key="8">
    <source>
        <dbReference type="SAM" id="Phobius"/>
    </source>
</evidence>
<keyword evidence="7" id="KW-1015">Disulfide bond</keyword>
<dbReference type="Proteomes" id="UP000245119">
    <property type="component" value="Linkage Group LG4"/>
</dbReference>
<evidence type="ECO:0000256" key="4">
    <source>
        <dbReference type="ARBA" id="ARBA00022889"/>
    </source>
</evidence>
<evidence type="ECO:0000313" key="11">
    <source>
        <dbReference type="EMBL" id="PVD32184.1"/>
    </source>
</evidence>
<evidence type="ECO:0000256" key="6">
    <source>
        <dbReference type="ARBA" id="ARBA00023136"/>
    </source>
</evidence>
<evidence type="ECO:0000259" key="10">
    <source>
        <dbReference type="PROSITE" id="PS50835"/>
    </source>
</evidence>
<comment type="caution">
    <text evidence="11">The sequence shown here is derived from an EMBL/GenBank/DDBJ whole genome shotgun (WGS) entry which is preliminary data.</text>
</comment>
<dbReference type="STRING" id="400727.A0A2T7PFJ0"/>
<keyword evidence="12" id="KW-1185">Reference proteome</keyword>
<feature type="domain" description="Ig-like" evidence="10">
    <location>
        <begin position="233"/>
        <end position="332"/>
    </location>
</feature>
<keyword evidence="5 8" id="KW-1133">Transmembrane helix</keyword>
<dbReference type="PANTHER" id="PTHR45080">
    <property type="entry name" value="CONTACTIN 5"/>
    <property type="match status" value="1"/>
</dbReference>
<dbReference type="SMART" id="SM00409">
    <property type="entry name" value="IG"/>
    <property type="match status" value="3"/>
</dbReference>
<dbReference type="Gene3D" id="2.60.40.10">
    <property type="entry name" value="Immunoglobulins"/>
    <property type="match status" value="4"/>
</dbReference>
<dbReference type="GO" id="GO:0007156">
    <property type="term" value="P:homophilic cell adhesion via plasma membrane adhesion molecules"/>
    <property type="evidence" value="ECO:0007669"/>
    <property type="project" value="TreeGrafter"/>
</dbReference>
<accession>A0A2T7PFJ0</accession>
<evidence type="ECO:0000256" key="5">
    <source>
        <dbReference type="ARBA" id="ARBA00022989"/>
    </source>
</evidence>
<dbReference type="SUPFAM" id="SSF48726">
    <property type="entry name" value="Immunoglobulin"/>
    <property type="match status" value="4"/>
</dbReference>
<evidence type="ECO:0000256" key="1">
    <source>
        <dbReference type="ARBA" id="ARBA00004479"/>
    </source>
</evidence>
<name>A0A2T7PFJ0_POMCA</name>
<dbReference type="AlphaFoldDB" id="A0A2T7PFJ0"/>
<dbReference type="InterPro" id="IPR050958">
    <property type="entry name" value="Cell_Adh-Cytoskel_Orgn"/>
</dbReference>
<dbReference type="InterPro" id="IPR007110">
    <property type="entry name" value="Ig-like_dom"/>
</dbReference>
<dbReference type="InterPro" id="IPR013783">
    <property type="entry name" value="Ig-like_fold"/>
</dbReference>
<keyword evidence="3 9" id="KW-0732">Signal</keyword>
<proteinExistence type="predicted"/>
<keyword evidence="6 8" id="KW-0472">Membrane</keyword>
<dbReference type="GO" id="GO:0030424">
    <property type="term" value="C:axon"/>
    <property type="evidence" value="ECO:0007669"/>
    <property type="project" value="TreeGrafter"/>
</dbReference>
<dbReference type="GO" id="GO:0005886">
    <property type="term" value="C:plasma membrane"/>
    <property type="evidence" value="ECO:0007669"/>
    <property type="project" value="TreeGrafter"/>
</dbReference>
<dbReference type="Pfam" id="PF13927">
    <property type="entry name" value="Ig_3"/>
    <property type="match status" value="1"/>
</dbReference>
<dbReference type="GO" id="GO:0050808">
    <property type="term" value="P:synapse organization"/>
    <property type="evidence" value="ECO:0007669"/>
    <property type="project" value="TreeGrafter"/>
</dbReference>
<reference evidence="11 12" key="1">
    <citation type="submission" date="2018-04" db="EMBL/GenBank/DDBJ databases">
        <title>The genome of golden apple snail Pomacea canaliculata provides insight into stress tolerance and invasive adaptation.</title>
        <authorList>
            <person name="Liu C."/>
            <person name="Liu B."/>
            <person name="Ren Y."/>
            <person name="Zhang Y."/>
            <person name="Wang H."/>
            <person name="Li S."/>
            <person name="Jiang F."/>
            <person name="Yin L."/>
            <person name="Zhang G."/>
            <person name="Qian W."/>
            <person name="Fan W."/>
        </authorList>
    </citation>
    <scope>NUCLEOTIDE SEQUENCE [LARGE SCALE GENOMIC DNA]</scope>
    <source>
        <strain evidence="11">SZHN2017</strain>
        <tissue evidence="11">Muscle</tissue>
    </source>
</reference>
<evidence type="ECO:0000256" key="9">
    <source>
        <dbReference type="SAM" id="SignalP"/>
    </source>
</evidence>
<dbReference type="InterPro" id="IPR026966">
    <property type="entry name" value="Neurofascin/L1/NrCAM_C"/>
</dbReference>
<dbReference type="PANTHER" id="PTHR45080:SF8">
    <property type="entry name" value="IG-LIKE DOMAIN-CONTAINING PROTEIN"/>
    <property type="match status" value="1"/>
</dbReference>
<dbReference type="GO" id="GO:0043025">
    <property type="term" value="C:neuronal cell body"/>
    <property type="evidence" value="ECO:0007669"/>
    <property type="project" value="TreeGrafter"/>
</dbReference>
<dbReference type="InterPro" id="IPR003598">
    <property type="entry name" value="Ig_sub2"/>
</dbReference>
<evidence type="ECO:0000313" key="12">
    <source>
        <dbReference type="Proteomes" id="UP000245119"/>
    </source>
</evidence>
<comment type="subcellular location">
    <subcellularLocation>
        <location evidence="1">Membrane</location>
        <topology evidence="1">Single-pass type I membrane protein</topology>
    </subcellularLocation>
</comment>
<gene>
    <name evidence="11" type="ORF">C0Q70_07613</name>
</gene>